<gene>
    <name evidence="8" type="ORF">H3309_13780</name>
</gene>
<dbReference type="Proteomes" id="UP000515292">
    <property type="component" value="Chromosome"/>
</dbReference>
<dbReference type="PANTHER" id="PTHR42865">
    <property type="entry name" value="PROTON/GLUTAMATE-ASPARTATE SYMPORTER"/>
    <property type="match status" value="1"/>
</dbReference>
<sequence>MTATTAAALRTLAGLLLGLAAGVTVAALIPERGDSLLALADPIGTLWLNALKLTVIPLVLALLISGLASAADTARAGGLAARSLGIFAVMLLLSATLAITAGPALLALSPPPPGLAAAIPPGTTLPSPPPLSQWVNGLIPPNIFKALADGSMLQIVIFGLALGFAALTLSPQRRAALLAPIDALADAMLVIVGWVLWAAPLGVFALAFGLGERAGVAGVGTLVHYVGFVSLMCILSLLLAWLLAWVWGGVPPLRFIRALGPALAVGLGTQSSLATLPLMVKASGELGVPDRVTRLTLPLAVTTFRITSPMANMAVVLYCAAILDIDYSTGALIAAAATALLMSFTVVSLPSQITFFAALIPIGTVLGVPPEIYVPFLAVEILPDLFRTIGNVVADVSAATIAARGERKTD</sequence>
<feature type="transmembrane region" description="Helical" evidence="7">
    <location>
        <begin position="50"/>
        <end position="71"/>
    </location>
</feature>
<dbReference type="GO" id="GO:0005886">
    <property type="term" value="C:plasma membrane"/>
    <property type="evidence" value="ECO:0007669"/>
    <property type="project" value="UniProtKB-SubCell"/>
</dbReference>
<dbReference type="KEGG" id="sand:H3309_13780"/>
<evidence type="ECO:0000256" key="5">
    <source>
        <dbReference type="ARBA" id="ARBA00022989"/>
    </source>
</evidence>
<feature type="transmembrane region" description="Helical" evidence="7">
    <location>
        <begin position="330"/>
        <end position="349"/>
    </location>
</feature>
<evidence type="ECO:0000313" key="9">
    <source>
        <dbReference type="Proteomes" id="UP000515292"/>
    </source>
</evidence>
<comment type="subcellular location">
    <subcellularLocation>
        <location evidence="1">Cell membrane</location>
        <topology evidence="1">Multi-pass membrane protein</topology>
    </subcellularLocation>
</comment>
<dbReference type="GO" id="GO:0006835">
    <property type="term" value="P:dicarboxylic acid transport"/>
    <property type="evidence" value="ECO:0007669"/>
    <property type="project" value="TreeGrafter"/>
</dbReference>
<dbReference type="PANTHER" id="PTHR42865:SF7">
    <property type="entry name" value="PROTON_GLUTAMATE-ASPARTATE SYMPORTER"/>
    <property type="match status" value="1"/>
</dbReference>
<dbReference type="GO" id="GO:0015293">
    <property type="term" value="F:symporter activity"/>
    <property type="evidence" value="ECO:0007669"/>
    <property type="project" value="UniProtKB-KW"/>
</dbReference>
<organism evidence="8 9">
    <name type="scientific">Sandaracinobacteroides saxicola</name>
    <dbReference type="NCBI Taxonomy" id="2759707"/>
    <lineage>
        <taxon>Bacteria</taxon>
        <taxon>Pseudomonadati</taxon>
        <taxon>Pseudomonadota</taxon>
        <taxon>Alphaproteobacteria</taxon>
        <taxon>Sphingomonadales</taxon>
        <taxon>Sphingosinicellaceae</taxon>
        <taxon>Sandaracinobacteroides</taxon>
    </lineage>
</organism>
<proteinExistence type="predicted"/>
<dbReference type="AlphaFoldDB" id="A0A7G5IGA9"/>
<evidence type="ECO:0000256" key="6">
    <source>
        <dbReference type="ARBA" id="ARBA00023136"/>
    </source>
</evidence>
<evidence type="ECO:0000256" key="7">
    <source>
        <dbReference type="SAM" id="Phobius"/>
    </source>
</evidence>
<feature type="transmembrane region" description="Helical" evidence="7">
    <location>
        <begin position="183"/>
        <end position="210"/>
    </location>
</feature>
<dbReference type="Pfam" id="PF00375">
    <property type="entry name" value="SDF"/>
    <property type="match status" value="1"/>
</dbReference>
<feature type="transmembrane region" description="Helical" evidence="7">
    <location>
        <begin position="355"/>
        <end position="379"/>
    </location>
</feature>
<evidence type="ECO:0000256" key="3">
    <source>
        <dbReference type="ARBA" id="ARBA00022475"/>
    </source>
</evidence>
<reference evidence="8 9" key="1">
    <citation type="submission" date="2020-07" db="EMBL/GenBank/DDBJ databases">
        <title>Complete genome sequence for Sandaracinobacter sp. M6.</title>
        <authorList>
            <person name="Tang Y."/>
            <person name="Liu Q."/>
            <person name="Guo Z."/>
            <person name="Lei P."/>
            <person name="Huang B."/>
        </authorList>
    </citation>
    <scope>NUCLEOTIDE SEQUENCE [LARGE SCALE GENOMIC DNA]</scope>
    <source>
        <strain evidence="8 9">M6</strain>
    </source>
</reference>
<keyword evidence="6 7" id="KW-0472">Membrane</keyword>
<evidence type="ECO:0000313" key="8">
    <source>
        <dbReference type="EMBL" id="QMW22401.1"/>
    </source>
</evidence>
<feature type="transmembrane region" description="Helical" evidence="7">
    <location>
        <begin position="299"/>
        <end position="323"/>
    </location>
</feature>
<keyword evidence="5 7" id="KW-1133">Transmembrane helix</keyword>
<dbReference type="RefSeq" id="WP_182295266.1">
    <property type="nucleotide sequence ID" value="NZ_CP059851.1"/>
</dbReference>
<keyword evidence="4 7" id="KW-0812">Transmembrane</keyword>
<evidence type="ECO:0000256" key="4">
    <source>
        <dbReference type="ARBA" id="ARBA00022692"/>
    </source>
</evidence>
<dbReference type="Gene3D" id="1.10.3860.10">
    <property type="entry name" value="Sodium:dicarboxylate symporter"/>
    <property type="match status" value="1"/>
</dbReference>
<keyword evidence="3" id="KW-1003">Cell membrane</keyword>
<protein>
    <submittedName>
        <fullName evidence="8">Cation:dicarboxylase symporter family transporter</fullName>
    </submittedName>
</protein>
<feature type="transmembrane region" description="Helical" evidence="7">
    <location>
        <begin position="83"/>
        <end position="106"/>
    </location>
</feature>
<evidence type="ECO:0000256" key="2">
    <source>
        <dbReference type="ARBA" id="ARBA00022448"/>
    </source>
</evidence>
<name>A0A7G5IGA9_9SPHN</name>
<feature type="transmembrane region" description="Helical" evidence="7">
    <location>
        <begin position="151"/>
        <end position="171"/>
    </location>
</feature>
<feature type="transmembrane region" description="Helical" evidence="7">
    <location>
        <begin position="222"/>
        <end position="246"/>
    </location>
</feature>
<dbReference type="InterPro" id="IPR036458">
    <property type="entry name" value="Na:dicarbo_symporter_sf"/>
</dbReference>
<dbReference type="InterPro" id="IPR001991">
    <property type="entry name" value="Na-dicarboxylate_symporter"/>
</dbReference>
<evidence type="ECO:0000256" key="1">
    <source>
        <dbReference type="ARBA" id="ARBA00004651"/>
    </source>
</evidence>
<keyword evidence="9" id="KW-1185">Reference proteome</keyword>
<accession>A0A7G5IGA9</accession>
<dbReference type="SUPFAM" id="SSF118215">
    <property type="entry name" value="Proton glutamate symport protein"/>
    <property type="match status" value="1"/>
</dbReference>
<keyword evidence="2" id="KW-0813">Transport</keyword>
<dbReference type="PRINTS" id="PR00173">
    <property type="entry name" value="EDTRNSPORT"/>
</dbReference>
<dbReference type="EMBL" id="CP059851">
    <property type="protein sequence ID" value="QMW22401.1"/>
    <property type="molecule type" value="Genomic_DNA"/>
</dbReference>